<keyword evidence="3" id="KW-1185">Reference proteome</keyword>
<reference evidence="2" key="1">
    <citation type="journal article" date="2011" name="Genome Biol.">
        <title>The draft genome of the carcinogenic human liver fluke Clonorchis sinensis.</title>
        <authorList>
            <person name="Wang X."/>
            <person name="Chen W."/>
            <person name="Huang Y."/>
            <person name="Sun J."/>
            <person name="Men J."/>
            <person name="Liu H."/>
            <person name="Luo F."/>
            <person name="Guo L."/>
            <person name="Lv X."/>
            <person name="Deng C."/>
            <person name="Zhou C."/>
            <person name="Fan Y."/>
            <person name="Li X."/>
            <person name="Huang L."/>
            <person name="Hu Y."/>
            <person name="Liang C."/>
            <person name="Hu X."/>
            <person name="Xu J."/>
            <person name="Yu X."/>
        </authorList>
    </citation>
    <scope>NUCLEOTIDE SEQUENCE [LARGE SCALE GENOMIC DNA]</scope>
    <source>
        <strain evidence="2">Henan</strain>
    </source>
</reference>
<feature type="compositionally biased region" description="Basic residues" evidence="1">
    <location>
        <begin position="1"/>
        <end position="17"/>
    </location>
</feature>
<feature type="region of interest" description="Disordered" evidence="1">
    <location>
        <begin position="1"/>
        <end position="23"/>
    </location>
</feature>
<evidence type="ECO:0000256" key="1">
    <source>
        <dbReference type="SAM" id="MobiDB-lite"/>
    </source>
</evidence>
<reference key="2">
    <citation type="submission" date="2011-10" db="EMBL/GenBank/DDBJ databases">
        <title>The genome and transcriptome sequence of Clonorchis sinensis provide insights into the carcinogenic liver fluke.</title>
        <authorList>
            <person name="Wang X."/>
            <person name="Huang Y."/>
            <person name="Chen W."/>
            <person name="Liu H."/>
            <person name="Guo L."/>
            <person name="Chen Y."/>
            <person name="Luo F."/>
            <person name="Zhou W."/>
            <person name="Sun J."/>
            <person name="Mao Q."/>
            <person name="Liang P."/>
            <person name="Zhou C."/>
            <person name="Tian Y."/>
            <person name="Men J."/>
            <person name="Lv X."/>
            <person name="Huang L."/>
            <person name="Zhou J."/>
            <person name="Hu Y."/>
            <person name="Li R."/>
            <person name="Zhang F."/>
            <person name="Lei H."/>
            <person name="Li X."/>
            <person name="Hu X."/>
            <person name="Liang C."/>
            <person name="Xu J."/>
            <person name="Wu Z."/>
            <person name="Yu X."/>
        </authorList>
    </citation>
    <scope>NUCLEOTIDE SEQUENCE</scope>
    <source>
        <strain>Henan</strain>
    </source>
</reference>
<dbReference type="PANTHER" id="PTHR47331">
    <property type="entry name" value="PHD-TYPE DOMAIN-CONTAINING PROTEIN"/>
    <property type="match status" value="1"/>
</dbReference>
<dbReference type="Proteomes" id="UP000008909">
    <property type="component" value="Unassembled WGS sequence"/>
</dbReference>
<dbReference type="AlphaFoldDB" id="G7YCN3"/>
<name>G7YCN3_CLOSI</name>
<sequence>MRKLKISKKRIESKRKASASLRLETKQGYSSKDELQSGGTATKQEAGALKDAFIRVNVSLQTFISTVALLKIEPGKFDGNPRKFRKFMGSFRVKVASTLAGDTRRLMYLIHYCTGKAKAAIGDCVLLPGSDGSVKAMDILHKKFGRPHDIAQSFIDSMLVGGSIAAEDTDVRRKLAPKNVYGQPAGGANRVSSRGMDDIFRRSKLPRPHVNAVASKALSYPMCTAHHSLCDCVAFQAKSPEEKLQASRDLRLCFKCLKPEQTHAEPQITATCQDVVIAIIGYCTWTATRSYPLRPLLI</sequence>
<evidence type="ECO:0000313" key="2">
    <source>
        <dbReference type="EMBL" id="GAA50717.1"/>
    </source>
</evidence>
<evidence type="ECO:0000313" key="3">
    <source>
        <dbReference type="Proteomes" id="UP000008909"/>
    </source>
</evidence>
<organism evidence="2 3">
    <name type="scientific">Clonorchis sinensis</name>
    <name type="common">Chinese liver fluke</name>
    <dbReference type="NCBI Taxonomy" id="79923"/>
    <lineage>
        <taxon>Eukaryota</taxon>
        <taxon>Metazoa</taxon>
        <taxon>Spiralia</taxon>
        <taxon>Lophotrochozoa</taxon>
        <taxon>Platyhelminthes</taxon>
        <taxon>Trematoda</taxon>
        <taxon>Digenea</taxon>
        <taxon>Opisthorchiida</taxon>
        <taxon>Opisthorchiata</taxon>
        <taxon>Opisthorchiidae</taxon>
        <taxon>Clonorchis</taxon>
    </lineage>
</organism>
<proteinExistence type="predicted"/>
<gene>
    <name evidence="2" type="ORF">CLF_104949</name>
</gene>
<accession>G7YCN3</accession>
<protein>
    <submittedName>
        <fullName evidence="2">Uncharacterized protein</fullName>
    </submittedName>
</protein>
<dbReference type="EMBL" id="DF143072">
    <property type="protein sequence ID" value="GAA50717.1"/>
    <property type="molecule type" value="Genomic_DNA"/>
</dbReference>